<dbReference type="SUPFAM" id="SSF56672">
    <property type="entry name" value="DNA/RNA polymerases"/>
    <property type="match status" value="1"/>
</dbReference>
<dbReference type="Gene3D" id="3.10.10.10">
    <property type="entry name" value="HIV Type 1 Reverse Transcriptase, subunit A, domain 1"/>
    <property type="match status" value="1"/>
</dbReference>
<proteinExistence type="predicted"/>
<evidence type="ECO:0000259" key="1">
    <source>
        <dbReference type="Pfam" id="PF00078"/>
    </source>
</evidence>
<dbReference type="Pfam" id="PF00078">
    <property type="entry name" value="RVT_1"/>
    <property type="match status" value="1"/>
</dbReference>
<dbReference type="InterPro" id="IPR043502">
    <property type="entry name" value="DNA/RNA_pol_sf"/>
</dbReference>
<name>A0A1B6IUC3_9HEMI</name>
<dbReference type="PANTHER" id="PTHR47331">
    <property type="entry name" value="PHD-TYPE DOMAIN-CONTAINING PROTEIN"/>
    <property type="match status" value="1"/>
</dbReference>
<feature type="non-terminal residue" evidence="2">
    <location>
        <position position="439"/>
    </location>
</feature>
<dbReference type="PANTHER" id="PTHR47331:SF1">
    <property type="entry name" value="GAG-LIKE PROTEIN"/>
    <property type="match status" value="1"/>
</dbReference>
<organism evidence="2">
    <name type="scientific">Homalodisca liturata</name>
    <dbReference type="NCBI Taxonomy" id="320908"/>
    <lineage>
        <taxon>Eukaryota</taxon>
        <taxon>Metazoa</taxon>
        <taxon>Ecdysozoa</taxon>
        <taxon>Arthropoda</taxon>
        <taxon>Hexapoda</taxon>
        <taxon>Insecta</taxon>
        <taxon>Pterygota</taxon>
        <taxon>Neoptera</taxon>
        <taxon>Paraneoptera</taxon>
        <taxon>Hemiptera</taxon>
        <taxon>Auchenorrhyncha</taxon>
        <taxon>Membracoidea</taxon>
        <taxon>Cicadellidae</taxon>
        <taxon>Cicadellinae</taxon>
        <taxon>Proconiini</taxon>
        <taxon>Homalodisca</taxon>
    </lineage>
</organism>
<dbReference type="InterPro" id="IPR008042">
    <property type="entry name" value="Retrotrans_Pao"/>
</dbReference>
<dbReference type="Pfam" id="PF05380">
    <property type="entry name" value="Peptidase_A17"/>
    <property type="match status" value="1"/>
</dbReference>
<dbReference type="InterPro" id="IPR043128">
    <property type="entry name" value="Rev_trsase/Diguanyl_cyclase"/>
</dbReference>
<dbReference type="GO" id="GO:0071897">
    <property type="term" value="P:DNA biosynthetic process"/>
    <property type="evidence" value="ECO:0007669"/>
    <property type="project" value="UniProtKB-ARBA"/>
</dbReference>
<feature type="domain" description="Reverse transcriptase" evidence="1">
    <location>
        <begin position="74"/>
        <end position="196"/>
    </location>
</feature>
<dbReference type="EMBL" id="GECU01017204">
    <property type="protein sequence ID" value="JAS90502.1"/>
    <property type="molecule type" value="Transcribed_RNA"/>
</dbReference>
<accession>A0A1B6IUC3</accession>
<dbReference type="CDD" id="cd01644">
    <property type="entry name" value="RT_pepA17"/>
    <property type="match status" value="1"/>
</dbReference>
<reference evidence="2" key="1">
    <citation type="submission" date="2015-11" db="EMBL/GenBank/DDBJ databases">
        <title>De novo transcriptome assembly of four potential Pierce s Disease insect vectors from Arizona vineyards.</title>
        <authorList>
            <person name="Tassone E.E."/>
        </authorList>
    </citation>
    <scope>NUCLEOTIDE SEQUENCE</scope>
</reference>
<gene>
    <name evidence="2" type="ORF">g.10476</name>
</gene>
<dbReference type="Gene3D" id="3.30.70.270">
    <property type="match status" value="1"/>
</dbReference>
<dbReference type="InterPro" id="IPR000477">
    <property type="entry name" value="RT_dom"/>
</dbReference>
<protein>
    <recommendedName>
        <fullName evidence="1">Reverse transcriptase domain-containing protein</fullName>
    </recommendedName>
</protein>
<dbReference type="AlphaFoldDB" id="A0A1B6IUC3"/>
<evidence type="ECO:0000313" key="2">
    <source>
        <dbReference type="EMBL" id="JAS90502.1"/>
    </source>
</evidence>
<sequence length="439" mass="50128">MKDYKATGHMTLLEKDHANEPHYYLPHHGVIKENSSTTKLRTVFDASNKTTSGFSLNDVLLTGRKLQPDISSILINFRSHAIVFSCDIKQMYRQILVHPEDQNFQLILWRDTPEQEISTFKLTTVTYGMNSSPYLAIKTLSRLAEDEGHAFPDAAYALKHHTYIDDIVTGSASLESAIQLQDQLIQLLAKGGFELRKWASNEPRLLDRLPATHRETPRFLQDSQSTQFSILGLHWDPVEDCFRYNFKHQRGTLTKRHVLSLIARLYDPCGFLSPLIMVAKSFMQLLWTRGLQWDEQLPPELAANWLLFVNDTQDHLGDIKIDRVFPLHAASSVELHGFCDASEKGVAAVIFIKCNQMNEAPVIRQVMSKTRVSPLKKITIPRLELCAAHLLSKLATYCIQQFSNITFNHVMLWSDSTVALHWIKTPPYQLKTYVANRVA</sequence>